<protein>
    <submittedName>
        <fullName evidence="2">Uncharacterized protein</fullName>
    </submittedName>
</protein>
<dbReference type="EMBL" id="WKFB01000377">
    <property type="protein sequence ID" value="KAF6725058.1"/>
    <property type="molecule type" value="Genomic_DNA"/>
</dbReference>
<comment type="caution">
    <text evidence="2">The sequence shown here is derived from an EMBL/GenBank/DDBJ whole genome shotgun (WGS) entry which is preliminary data.</text>
</comment>
<feature type="compositionally biased region" description="Low complexity" evidence="1">
    <location>
        <begin position="32"/>
        <end position="43"/>
    </location>
</feature>
<evidence type="ECO:0000313" key="3">
    <source>
        <dbReference type="Proteomes" id="UP000646548"/>
    </source>
</evidence>
<name>A0A834CAG9_ORYME</name>
<evidence type="ECO:0000256" key="1">
    <source>
        <dbReference type="SAM" id="MobiDB-lite"/>
    </source>
</evidence>
<proteinExistence type="predicted"/>
<feature type="region of interest" description="Disordered" evidence="1">
    <location>
        <begin position="1"/>
        <end position="116"/>
    </location>
</feature>
<dbReference type="Proteomes" id="UP000646548">
    <property type="component" value="Unassembled WGS sequence"/>
</dbReference>
<organism evidence="2 3">
    <name type="scientific">Oryzias melastigma</name>
    <name type="common">Marine medaka</name>
    <dbReference type="NCBI Taxonomy" id="30732"/>
    <lineage>
        <taxon>Eukaryota</taxon>
        <taxon>Metazoa</taxon>
        <taxon>Chordata</taxon>
        <taxon>Craniata</taxon>
        <taxon>Vertebrata</taxon>
        <taxon>Euteleostomi</taxon>
        <taxon>Actinopterygii</taxon>
        <taxon>Neopterygii</taxon>
        <taxon>Teleostei</taxon>
        <taxon>Neoteleostei</taxon>
        <taxon>Acanthomorphata</taxon>
        <taxon>Ovalentaria</taxon>
        <taxon>Atherinomorphae</taxon>
        <taxon>Beloniformes</taxon>
        <taxon>Adrianichthyidae</taxon>
        <taxon>Oryziinae</taxon>
        <taxon>Oryzias</taxon>
    </lineage>
</organism>
<dbReference type="AlphaFoldDB" id="A0A834CAG9"/>
<reference evidence="2" key="1">
    <citation type="journal article" name="BMC Genomics">
        <title>Long-read sequencing and de novo genome assembly of marine medaka (Oryzias melastigma).</title>
        <authorList>
            <person name="Liang P."/>
            <person name="Saqib H.S.A."/>
            <person name="Ni X."/>
            <person name="Shen Y."/>
        </authorList>
    </citation>
    <scope>NUCLEOTIDE SEQUENCE</scope>
    <source>
        <strain evidence="2">Bigg-433</strain>
    </source>
</reference>
<feature type="compositionally biased region" description="Basic residues" evidence="1">
    <location>
        <begin position="106"/>
        <end position="116"/>
    </location>
</feature>
<feature type="compositionally biased region" description="Basic and acidic residues" evidence="1">
    <location>
        <begin position="1"/>
        <end position="18"/>
    </location>
</feature>
<accession>A0A834CAG9</accession>
<gene>
    <name evidence="2" type="ORF">FQA47_006187</name>
</gene>
<sequence>MDITRCTEKWVKQEKERPPTSSIMLSSKKSDPASSSSSSSSSAGAGGGERVLGSDAQTGPSASAAGALDSKKKERSSPSGEAGGTSFPHQSGAGGADQDLAEVRRTSRRKRAKVNI</sequence>
<evidence type="ECO:0000313" key="2">
    <source>
        <dbReference type="EMBL" id="KAF6725058.1"/>
    </source>
</evidence>